<evidence type="ECO:0000313" key="4">
    <source>
        <dbReference type="Proteomes" id="UP000054516"/>
    </source>
</evidence>
<reference evidence="3" key="1">
    <citation type="submission" date="2016-03" db="EMBL/GenBank/DDBJ databases">
        <title>Draft genome sequence of Rosellinia necatrix.</title>
        <authorList>
            <person name="Kanematsu S."/>
        </authorList>
    </citation>
    <scope>NUCLEOTIDE SEQUENCE [LARGE SCALE GENOMIC DNA]</scope>
    <source>
        <strain evidence="3">W97</strain>
    </source>
</reference>
<protein>
    <submittedName>
        <fullName evidence="3">Uncharacterized protein</fullName>
    </submittedName>
</protein>
<keyword evidence="2" id="KW-0812">Transmembrane</keyword>
<accession>A0A1W2TFB2</accession>
<dbReference type="EMBL" id="DF977466">
    <property type="protein sequence ID" value="GAP86743.1"/>
    <property type="molecule type" value="Genomic_DNA"/>
</dbReference>
<name>A0A1W2TFB2_ROSNE</name>
<keyword evidence="2" id="KW-0472">Membrane</keyword>
<feature type="region of interest" description="Disordered" evidence="1">
    <location>
        <begin position="65"/>
        <end position="101"/>
    </location>
</feature>
<evidence type="ECO:0000256" key="1">
    <source>
        <dbReference type="SAM" id="MobiDB-lite"/>
    </source>
</evidence>
<dbReference type="AlphaFoldDB" id="A0A1W2TFB2"/>
<sequence length="101" mass="10636">MNTTAIVTITAEAATAGGDAGIIMSPNDLVQGILGYVLVIAFATMVLVFMACIFSNLPPTNVGAPRGGNAYELQDMNRPNNNARGNTQQQEEGQAARGFYQ</sequence>
<gene>
    <name evidence="3" type="ORF">SAMD00023353_2101440</name>
</gene>
<dbReference type="Proteomes" id="UP000054516">
    <property type="component" value="Unassembled WGS sequence"/>
</dbReference>
<keyword evidence="2" id="KW-1133">Transmembrane helix</keyword>
<organism evidence="3">
    <name type="scientific">Rosellinia necatrix</name>
    <name type="common">White root-rot fungus</name>
    <dbReference type="NCBI Taxonomy" id="77044"/>
    <lineage>
        <taxon>Eukaryota</taxon>
        <taxon>Fungi</taxon>
        <taxon>Dikarya</taxon>
        <taxon>Ascomycota</taxon>
        <taxon>Pezizomycotina</taxon>
        <taxon>Sordariomycetes</taxon>
        <taxon>Xylariomycetidae</taxon>
        <taxon>Xylariales</taxon>
        <taxon>Xylariaceae</taxon>
        <taxon>Rosellinia</taxon>
    </lineage>
</organism>
<feature type="transmembrane region" description="Helical" evidence="2">
    <location>
        <begin position="33"/>
        <end position="57"/>
    </location>
</feature>
<proteinExistence type="predicted"/>
<evidence type="ECO:0000256" key="2">
    <source>
        <dbReference type="SAM" id="Phobius"/>
    </source>
</evidence>
<evidence type="ECO:0000313" key="3">
    <source>
        <dbReference type="EMBL" id="GAP86743.1"/>
    </source>
</evidence>
<feature type="compositionally biased region" description="Polar residues" evidence="1">
    <location>
        <begin position="77"/>
        <end position="92"/>
    </location>
</feature>
<keyword evidence="4" id="KW-1185">Reference proteome</keyword>